<dbReference type="CDD" id="cd02138">
    <property type="entry name" value="TdsD-like"/>
    <property type="match status" value="1"/>
</dbReference>
<dbReference type="PANTHER" id="PTHR43673">
    <property type="entry name" value="NAD(P)H NITROREDUCTASE YDGI-RELATED"/>
    <property type="match status" value="1"/>
</dbReference>
<sequence>MNLTVKPVEQLTSEVKEYRKAEHSVSPLFLNRWSPRAYSNKKISDDDLYSVIEAAHWAPSSFNDQPWRFIVAKTEEQLKTFHEFLYPFNRAWAEKAPVLVLVASTKLRENGDINGAHVFDTGTAWGHLAIQATLLGLSTHAMGGFDKEKARSLLNVPDDFDLHAVITIGYRGEKETLDENLQVRENPSSRRPLKEVVFEGSVNSSAGI</sequence>
<dbReference type="AlphaFoldDB" id="A0A498DGI0"/>
<dbReference type="RefSeq" id="WP_121522302.1">
    <property type="nucleotide sequence ID" value="NZ_RCHR01000002.1"/>
</dbReference>
<dbReference type="EMBL" id="RCHR01000002">
    <property type="protein sequence ID" value="RLL47051.1"/>
    <property type="molecule type" value="Genomic_DNA"/>
</dbReference>
<dbReference type="GO" id="GO:0016491">
    <property type="term" value="F:oxidoreductase activity"/>
    <property type="evidence" value="ECO:0007669"/>
    <property type="project" value="UniProtKB-KW"/>
</dbReference>
<accession>A0A498DGI0</accession>
<dbReference type="OrthoDB" id="9782629at2"/>
<feature type="domain" description="Nitroreductase" evidence="3">
    <location>
        <begin position="88"/>
        <end position="170"/>
    </location>
</feature>
<evidence type="ECO:0000259" key="3">
    <source>
        <dbReference type="Pfam" id="PF00881"/>
    </source>
</evidence>
<evidence type="ECO:0000256" key="2">
    <source>
        <dbReference type="ARBA" id="ARBA00023002"/>
    </source>
</evidence>
<dbReference type="Pfam" id="PF00881">
    <property type="entry name" value="Nitroreductase"/>
    <property type="match status" value="2"/>
</dbReference>
<reference evidence="4 5" key="1">
    <citation type="submission" date="2018-10" db="EMBL/GenBank/DDBJ databases">
        <title>Oceanobacillus sp. YLB-02 draft genome.</title>
        <authorList>
            <person name="Yu L."/>
        </authorList>
    </citation>
    <scope>NUCLEOTIDE SEQUENCE [LARGE SCALE GENOMIC DNA]</scope>
    <source>
        <strain evidence="4 5">YLB-02</strain>
    </source>
</reference>
<dbReference type="SUPFAM" id="SSF55469">
    <property type="entry name" value="FMN-dependent nitroreductase-like"/>
    <property type="match status" value="1"/>
</dbReference>
<dbReference type="InterPro" id="IPR000415">
    <property type="entry name" value="Nitroreductase-like"/>
</dbReference>
<evidence type="ECO:0000256" key="1">
    <source>
        <dbReference type="ARBA" id="ARBA00007118"/>
    </source>
</evidence>
<dbReference type="InterPro" id="IPR029479">
    <property type="entry name" value="Nitroreductase"/>
</dbReference>
<gene>
    <name evidence="4" type="ORF">D8M04_07630</name>
</gene>
<proteinExistence type="inferred from homology"/>
<dbReference type="PANTHER" id="PTHR43673:SF10">
    <property type="entry name" value="NADH DEHYDROGENASE_NAD(P)H NITROREDUCTASE XCC3605-RELATED"/>
    <property type="match status" value="1"/>
</dbReference>
<protein>
    <submittedName>
        <fullName evidence="4">Nitroreductase</fullName>
    </submittedName>
</protein>
<feature type="domain" description="Nitroreductase" evidence="3">
    <location>
        <begin position="31"/>
        <end position="82"/>
    </location>
</feature>
<evidence type="ECO:0000313" key="5">
    <source>
        <dbReference type="Proteomes" id="UP000270219"/>
    </source>
</evidence>
<dbReference type="Gene3D" id="3.40.109.10">
    <property type="entry name" value="NADH Oxidase"/>
    <property type="match status" value="1"/>
</dbReference>
<name>A0A498DGI0_9BACI</name>
<comment type="caution">
    <text evidence="4">The sequence shown here is derived from an EMBL/GenBank/DDBJ whole genome shotgun (WGS) entry which is preliminary data.</text>
</comment>
<evidence type="ECO:0000313" key="4">
    <source>
        <dbReference type="EMBL" id="RLL47051.1"/>
    </source>
</evidence>
<keyword evidence="5" id="KW-1185">Reference proteome</keyword>
<comment type="similarity">
    <text evidence="1">Belongs to the nitroreductase family.</text>
</comment>
<keyword evidence="2" id="KW-0560">Oxidoreductase</keyword>
<organism evidence="4 5">
    <name type="scientific">Oceanobacillus piezotolerans</name>
    <dbReference type="NCBI Taxonomy" id="2448030"/>
    <lineage>
        <taxon>Bacteria</taxon>
        <taxon>Bacillati</taxon>
        <taxon>Bacillota</taxon>
        <taxon>Bacilli</taxon>
        <taxon>Bacillales</taxon>
        <taxon>Bacillaceae</taxon>
        <taxon>Oceanobacillus</taxon>
    </lineage>
</organism>
<dbReference type="Proteomes" id="UP000270219">
    <property type="component" value="Unassembled WGS sequence"/>
</dbReference>